<sequence length="162" mass="18188">MKRQVLLIAAACCLFSCDYIMKSQEQKDSEAKTAKKVVIGNDKDEMGCVKSAGYRWSYITKECIRPIEEGYRLNSIAQLEGESSLQSVFVLFEEDGDRAELFFPNQGKSLLLKKDSKNGPYKDAHWQLQSNKGYKLIKDGQLLYAGAAVQEGQITGDDKEES</sequence>
<dbReference type="AlphaFoldDB" id="A0A552V1D1"/>
<reference evidence="1 2" key="1">
    <citation type="submission" date="2019-07" db="EMBL/GenBank/DDBJ databases">
        <title>Flavobacterium sp. nov., isolated from glacier ice.</title>
        <authorList>
            <person name="Liu Q."/>
            <person name="Xin Y.-H."/>
        </authorList>
    </citation>
    <scope>NUCLEOTIDE SEQUENCE [LARGE SCALE GENOMIC DNA]</scope>
    <source>
        <strain evidence="1 2">ZT4R6</strain>
    </source>
</reference>
<dbReference type="RefSeq" id="WP_143373345.1">
    <property type="nucleotide sequence ID" value="NZ_VJVZ01000006.1"/>
</dbReference>
<accession>A0A552V1D1</accession>
<gene>
    <name evidence="1" type="ORF">FMM05_10545</name>
</gene>
<protein>
    <submittedName>
        <fullName evidence="1">Uncharacterized protein</fullName>
    </submittedName>
</protein>
<proteinExistence type="predicted"/>
<dbReference type="Proteomes" id="UP000320643">
    <property type="component" value="Unassembled WGS sequence"/>
</dbReference>
<organism evidence="1 2">
    <name type="scientific">Flavobacterium zepuense</name>
    <dbReference type="NCBI Taxonomy" id="2593302"/>
    <lineage>
        <taxon>Bacteria</taxon>
        <taxon>Pseudomonadati</taxon>
        <taxon>Bacteroidota</taxon>
        <taxon>Flavobacteriia</taxon>
        <taxon>Flavobacteriales</taxon>
        <taxon>Flavobacteriaceae</taxon>
        <taxon>Flavobacterium</taxon>
    </lineage>
</organism>
<dbReference type="OrthoDB" id="1099822at2"/>
<name>A0A552V1D1_9FLAO</name>
<evidence type="ECO:0000313" key="2">
    <source>
        <dbReference type="Proteomes" id="UP000320643"/>
    </source>
</evidence>
<keyword evidence="2" id="KW-1185">Reference proteome</keyword>
<evidence type="ECO:0000313" key="1">
    <source>
        <dbReference type="EMBL" id="TRW24265.1"/>
    </source>
</evidence>
<dbReference type="EMBL" id="VJVZ01000006">
    <property type="protein sequence ID" value="TRW24265.1"/>
    <property type="molecule type" value="Genomic_DNA"/>
</dbReference>
<comment type="caution">
    <text evidence="1">The sequence shown here is derived from an EMBL/GenBank/DDBJ whole genome shotgun (WGS) entry which is preliminary data.</text>
</comment>